<reference evidence="6" key="1">
    <citation type="submission" date="2021-04" db="EMBL/GenBank/DDBJ databases">
        <title>Genomic sequence of Actinosynnema pretiosum subsp. pretiosum ATCC 31280 (C-14919).</title>
        <authorList>
            <person name="Bai L."/>
            <person name="Wang X."/>
            <person name="Xiao Y."/>
        </authorList>
    </citation>
    <scope>NUCLEOTIDE SEQUENCE</scope>
    <source>
        <strain evidence="6">ATCC 31280</strain>
    </source>
</reference>
<evidence type="ECO:0000256" key="4">
    <source>
        <dbReference type="ARBA" id="ARBA00023014"/>
    </source>
</evidence>
<dbReference type="GO" id="GO:0046872">
    <property type="term" value="F:metal ion binding"/>
    <property type="evidence" value="ECO:0007669"/>
    <property type="project" value="UniProtKB-KW"/>
</dbReference>
<evidence type="ECO:0000256" key="2">
    <source>
        <dbReference type="ARBA" id="ARBA00022723"/>
    </source>
</evidence>
<keyword evidence="2" id="KW-0479">Metal-binding</keyword>
<evidence type="ECO:0000313" key="6">
    <source>
        <dbReference type="EMBL" id="QUF04733.1"/>
    </source>
</evidence>
<dbReference type="PANTHER" id="PTHR11228">
    <property type="entry name" value="RADICAL SAM DOMAIN PROTEIN"/>
    <property type="match status" value="1"/>
</dbReference>
<proteinExistence type="predicted"/>
<dbReference type="InterPro" id="IPR013785">
    <property type="entry name" value="Aldolase_TIM"/>
</dbReference>
<dbReference type="CDD" id="cd01335">
    <property type="entry name" value="Radical_SAM"/>
    <property type="match status" value="1"/>
</dbReference>
<dbReference type="Proteomes" id="UP000677152">
    <property type="component" value="Chromosome"/>
</dbReference>
<evidence type="ECO:0000259" key="5">
    <source>
        <dbReference type="PROSITE" id="PS51918"/>
    </source>
</evidence>
<accession>A0AA45L7Z1</accession>
<dbReference type="GO" id="GO:0051536">
    <property type="term" value="F:iron-sulfur cluster binding"/>
    <property type="evidence" value="ECO:0007669"/>
    <property type="project" value="UniProtKB-KW"/>
</dbReference>
<gene>
    <name evidence="6" type="ORF">KCV87_00880</name>
</gene>
<feature type="domain" description="Radical SAM core" evidence="5">
    <location>
        <begin position="73"/>
        <end position="284"/>
    </location>
</feature>
<evidence type="ECO:0000256" key="1">
    <source>
        <dbReference type="ARBA" id="ARBA00022691"/>
    </source>
</evidence>
<sequence length="329" mass="34816">MAVNHSPTNTFTTVHDDTPRFVAVGRRGGTALLHDPLTGQTHTCPDDLPPGRQALPSADITALPLVHPGDLGDRLPVSLCWSPLVRCNLACPHCLDDKSLTELAFDGRASVASVLAESGVLAVDVSGGEPLLLRDLGDLLDTLRAGGCAVSVTTNGTRLPRLAEALADRLDAVRVSFDGHDAPSHDHWRGAGSFDRAVQGVRAAVAHGIPVQLQTVLMKCTAGRLREVVDLADRLGAHGVTFLQFLPIGEGAALVREQIGDERARELVAALPQGPVAVRLRTRDDASGFTVVRADGRVWRNASGSTSIGAQRELRTAEDLFLDSRDGTA</sequence>
<dbReference type="Gene3D" id="3.20.20.70">
    <property type="entry name" value="Aldolase class I"/>
    <property type="match status" value="1"/>
</dbReference>
<dbReference type="InterPro" id="IPR058240">
    <property type="entry name" value="rSAM_sf"/>
</dbReference>
<keyword evidence="1" id="KW-0949">S-adenosyl-L-methionine</keyword>
<dbReference type="EMBL" id="CP073249">
    <property type="protein sequence ID" value="QUF04733.1"/>
    <property type="molecule type" value="Genomic_DNA"/>
</dbReference>
<name>A0AA45L7Z1_9PSEU</name>
<dbReference type="InterPro" id="IPR050377">
    <property type="entry name" value="Radical_SAM_PqqE_MftC-like"/>
</dbReference>
<protein>
    <submittedName>
        <fullName evidence="6">Radical SAM protein</fullName>
    </submittedName>
</protein>
<evidence type="ECO:0000256" key="3">
    <source>
        <dbReference type="ARBA" id="ARBA00023004"/>
    </source>
</evidence>
<dbReference type="PANTHER" id="PTHR11228:SF7">
    <property type="entry name" value="PQQA PEPTIDE CYCLASE"/>
    <property type="match status" value="1"/>
</dbReference>
<organism evidence="6 7">
    <name type="scientific">Actinosynnema pretiosum subsp. pretiosum</name>
    <dbReference type="NCBI Taxonomy" id="103721"/>
    <lineage>
        <taxon>Bacteria</taxon>
        <taxon>Bacillati</taxon>
        <taxon>Actinomycetota</taxon>
        <taxon>Actinomycetes</taxon>
        <taxon>Pseudonocardiales</taxon>
        <taxon>Pseudonocardiaceae</taxon>
        <taxon>Actinosynnema</taxon>
    </lineage>
</organism>
<keyword evidence="4" id="KW-0411">Iron-sulfur</keyword>
<dbReference type="AlphaFoldDB" id="A0AA45L7Z1"/>
<dbReference type="Pfam" id="PF04055">
    <property type="entry name" value="Radical_SAM"/>
    <property type="match status" value="1"/>
</dbReference>
<dbReference type="SUPFAM" id="SSF102114">
    <property type="entry name" value="Radical SAM enzymes"/>
    <property type="match status" value="1"/>
</dbReference>
<dbReference type="SFLD" id="SFLDS00029">
    <property type="entry name" value="Radical_SAM"/>
    <property type="match status" value="1"/>
</dbReference>
<dbReference type="PROSITE" id="PS51918">
    <property type="entry name" value="RADICAL_SAM"/>
    <property type="match status" value="1"/>
</dbReference>
<evidence type="ECO:0000313" key="7">
    <source>
        <dbReference type="Proteomes" id="UP000677152"/>
    </source>
</evidence>
<dbReference type="GO" id="GO:0003824">
    <property type="term" value="F:catalytic activity"/>
    <property type="evidence" value="ECO:0007669"/>
    <property type="project" value="InterPro"/>
</dbReference>
<dbReference type="SFLD" id="SFLDG01067">
    <property type="entry name" value="SPASM/twitch_domain_containing"/>
    <property type="match status" value="1"/>
</dbReference>
<keyword evidence="3" id="KW-0408">Iron</keyword>
<dbReference type="InterPro" id="IPR007197">
    <property type="entry name" value="rSAM"/>
</dbReference>